<gene>
    <name evidence="2" type="ORF">LSAT_V11C700377310</name>
</gene>
<organism evidence="2 3">
    <name type="scientific">Lactuca sativa</name>
    <name type="common">Garden lettuce</name>
    <dbReference type="NCBI Taxonomy" id="4236"/>
    <lineage>
        <taxon>Eukaryota</taxon>
        <taxon>Viridiplantae</taxon>
        <taxon>Streptophyta</taxon>
        <taxon>Embryophyta</taxon>
        <taxon>Tracheophyta</taxon>
        <taxon>Spermatophyta</taxon>
        <taxon>Magnoliopsida</taxon>
        <taxon>eudicotyledons</taxon>
        <taxon>Gunneridae</taxon>
        <taxon>Pentapetalae</taxon>
        <taxon>asterids</taxon>
        <taxon>campanulids</taxon>
        <taxon>Asterales</taxon>
        <taxon>Asteraceae</taxon>
        <taxon>Cichorioideae</taxon>
        <taxon>Cichorieae</taxon>
        <taxon>Lactucinae</taxon>
        <taxon>Lactuca</taxon>
    </lineage>
</organism>
<dbReference type="EMBL" id="NBSK02000007">
    <property type="protein sequence ID" value="KAJ0195430.1"/>
    <property type="molecule type" value="Genomic_DNA"/>
</dbReference>
<evidence type="ECO:0000256" key="1">
    <source>
        <dbReference type="SAM" id="MobiDB-lite"/>
    </source>
</evidence>
<comment type="caution">
    <text evidence="2">The sequence shown here is derived from an EMBL/GenBank/DDBJ whole genome shotgun (WGS) entry which is preliminary data.</text>
</comment>
<accession>A0A9R1WZY5</accession>
<feature type="compositionally biased region" description="Basic and acidic residues" evidence="1">
    <location>
        <begin position="78"/>
        <end position="91"/>
    </location>
</feature>
<reference evidence="2 3" key="1">
    <citation type="journal article" date="2017" name="Nat. Commun.">
        <title>Genome assembly with in vitro proximity ligation data and whole-genome triplication in lettuce.</title>
        <authorList>
            <person name="Reyes-Chin-Wo S."/>
            <person name="Wang Z."/>
            <person name="Yang X."/>
            <person name="Kozik A."/>
            <person name="Arikit S."/>
            <person name="Song C."/>
            <person name="Xia L."/>
            <person name="Froenicke L."/>
            <person name="Lavelle D.O."/>
            <person name="Truco M.J."/>
            <person name="Xia R."/>
            <person name="Zhu S."/>
            <person name="Xu C."/>
            <person name="Xu H."/>
            <person name="Xu X."/>
            <person name="Cox K."/>
            <person name="Korf I."/>
            <person name="Meyers B.C."/>
            <person name="Michelmore R.W."/>
        </authorList>
    </citation>
    <scope>NUCLEOTIDE SEQUENCE [LARGE SCALE GENOMIC DNA]</scope>
    <source>
        <strain evidence="3">cv. Salinas</strain>
        <tissue evidence="2">Seedlings</tissue>
    </source>
</reference>
<name>A0A9R1WZY5_LACSA</name>
<sequence>MMCIPTSKFKIKLKYWDTFLLKLRNLHEEVTKRYLSKNNTKFSNLYVNKFEPHKTIVTVYVKTENNLSSNNHSNHLCGNRDEAGDEDDRKNYHSHLSSDSEEDQINDDDEVNSVSKNNISMIVNLKFENALKMSLNIQKTYLTCFTGRCENLECEWRIHASITLDEVTFEVKKMVEVHTCTRSNKGGNKRATQGCIANVVTAKLKYDGISLQLILEIGL</sequence>
<evidence type="ECO:0000313" key="3">
    <source>
        <dbReference type="Proteomes" id="UP000235145"/>
    </source>
</evidence>
<dbReference type="AlphaFoldDB" id="A0A9R1WZY5"/>
<feature type="region of interest" description="Disordered" evidence="1">
    <location>
        <begin position="71"/>
        <end position="111"/>
    </location>
</feature>
<dbReference type="Proteomes" id="UP000235145">
    <property type="component" value="Unassembled WGS sequence"/>
</dbReference>
<evidence type="ECO:0000313" key="2">
    <source>
        <dbReference type="EMBL" id="KAJ0195430.1"/>
    </source>
</evidence>
<feature type="compositionally biased region" description="Acidic residues" evidence="1">
    <location>
        <begin position="99"/>
        <end position="111"/>
    </location>
</feature>
<evidence type="ECO:0008006" key="4">
    <source>
        <dbReference type="Google" id="ProtNLM"/>
    </source>
</evidence>
<keyword evidence="3" id="KW-1185">Reference proteome</keyword>
<protein>
    <recommendedName>
        <fullName evidence="4">Transposase MuDR plant domain-containing protein</fullName>
    </recommendedName>
</protein>
<proteinExistence type="predicted"/>